<feature type="compositionally biased region" description="Pro residues" evidence="5">
    <location>
        <begin position="57"/>
        <end position="67"/>
    </location>
</feature>
<dbReference type="GO" id="GO:0005886">
    <property type="term" value="C:plasma membrane"/>
    <property type="evidence" value="ECO:0007669"/>
    <property type="project" value="TreeGrafter"/>
</dbReference>
<evidence type="ECO:0000256" key="2">
    <source>
        <dbReference type="ARBA" id="ARBA00022692"/>
    </source>
</evidence>
<dbReference type="Proteomes" id="UP001176521">
    <property type="component" value="Unassembled WGS sequence"/>
</dbReference>
<reference evidence="8" key="1">
    <citation type="journal article" date="2023" name="PhytoFront">
        <title>Draft Genome Resources of Seven Strains of Tilletia horrida, Causal Agent of Kernel Smut of Rice.</title>
        <authorList>
            <person name="Khanal S."/>
            <person name="Antony Babu S."/>
            <person name="Zhou X.G."/>
        </authorList>
    </citation>
    <scope>NUCLEOTIDE SEQUENCE</scope>
    <source>
        <strain evidence="8">TX3</strain>
    </source>
</reference>
<organism evidence="8 9">
    <name type="scientific">Tilletia horrida</name>
    <dbReference type="NCBI Taxonomy" id="155126"/>
    <lineage>
        <taxon>Eukaryota</taxon>
        <taxon>Fungi</taxon>
        <taxon>Dikarya</taxon>
        <taxon>Basidiomycota</taxon>
        <taxon>Ustilaginomycotina</taxon>
        <taxon>Exobasidiomycetes</taxon>
        <taxon>Tilletiales</taxon>
        <taxon>Tilletiaceae</taxon>
        <taxon>Tilletia</taxon>
    </lineage>
</organism>
<feature type="region of interest" description="Disordered" evidence="5">
    <location>
        <begin position="1"/>
        <end position="69"/>
    </location>
</feature>
<feature type="transmembrane region" description="Helical" evidence="6">
    <location>
        <begin position="521"/>
        <end position="542"/>
    </location>
</feature>
<feature type="compositionally biased region" description="Low complexity" evidence="5">
    <location>
        <begin position="346"/>
        <end position="355"/>
    </location>
</feature>
<evidence type="ECO:0000313" key="8">
    <source>
        <dbReference type="EMBL" id="KAK0536340.1"/>
    </source>
</evidence>
<keyword evidence="9" id="KW-1185">Reference proteome</keyword>
<proteinExistence type="predicted"/>
<feature type="transmembrane region" description="Helical" evidence="6">
    <location>
        <begin position="153"/>
        <end position="172"/>
    </location>
</feature>
<feature type="transmembrane region" description="Helical" evidence="6">
    <location>
        <begin position="272"/>
        <end position="292"/>
    </location>
</feature>
<evidence type="ECO:0000256" key="1">
    <source>
        <dbReference type="ARBA" id="ARBA00004141"/>
    </source>
</evidence>
<feature type="transmembrane region" description="Helical" evidence="6">
    <location>
        <begin position="247"/>
        <end position="266"/>
    </location>
</feature>
<keyword evidence="2 6" id="KW-0812">Transmembrane</keyword>
<comment type="subcellular location">
    <subcellularLocation>
        <location evidence="1">Membrane</location>
        <topology evidence="1">Multi-pass membrane protein</topology>
    </subcellularLocation>
</comment>
<protein>
    <recommendedName>
        <fullName evidence="7">Major facilitator superfamily (MFS) profile domain-containing protein</fullName>
    </recommendedName>
</protein>
<feature type="transmembrane region" description="Helical" evidence="6">
    <location>
        <begin position="554"/>
        <end position="576"/>
    </location>
</feature>
<dbReference type="SUPFAM" id="SSF103473">
    <property type="entry name" value="MFS general substrate transporter"/>
    <property type="match status" value="1"/>
</dbReference>
<feature type="domain" description="Major facilitator superfamily (MFS) profile" evidence="7">
    <location>
        <begin position="118"/>
        <end position="607"/>
    </location>
</feature>
<name>A0AAN6GGI0_9BASI</name>
<dbReference type="Pfam" id="PF07690">
    <property type="entry name" value="MFS_1"/>
    <property type="match status" value="1"/>
</dbReference>
<feature type="region of interest" description="Disordered" evidence="5">
    <location>
        <begin position="324"/>
        <end position="361"/>
    </location>
</feature>
<feature type="compositionally biased region" description="Basic and acidic residues" evidence="5">
    <location>
        <begin position="622"/>
        <end position="648"/>
    </location>
</feature>
<dbReference type="PROSITE" id="PS50850">
    <property type="entry name" value="MFS"/>
    <property type="match status" value="1"/>
</dbReference>
<sequence length="664" mass="72031">MVKGEGRNAFSALSRSPSPGTAHLRTISSQEQQEQECDPATASASKPTPFSTSQPQPTAPAPDPAPAPAARKLVGMSELDAFVSKEPSGHVRTEYIEFGGAEDKENPFNWPKWRRWFHCVLAMSYTCMTAINATAYSAAEEGVMADFGTSHEIFVLGNALYFIFIAFTPLLLAPLSEVYGRNRILIVSAAAYAILYIPQAVAKNMATILVTRGIQGAVASVGNSLVGGIISDMFAAEERGPLMGFYGLVNFFGQGIGPAPSAYLAASRGWPWVFWWQLILTGAVVILLILFVRESRGSVLLARRAERMTKESFRAAAEAKAARATVSPTATTSALTHASDEEEEASSSPSSAAPDTQEAADIERAARTASNTATRAQPTIYKCRAAEERASLAVMAKTSLTRPIVYLFTEPVIFWMALWAAVAWGTVFLLVDVVPIVFSVYDWTTEQRSLIFLSYALSGVLGLVSNFHQEHLYARSARRHNGKAPPEARLYYPCVSAVLFPIGFFIMGWGARSSVHPAVPIFGICVISFGIYPLYVAVFAFLADSYERYASSALAAQSMLRNLAAGLIPLVASQLYEALGVPWASTLVGCIAAVLGVCPFVLFRYGEQIRGRSRVARAMRAEAERERERAEREKEGHEAKLERARERWAAATATADSERTAAAA</sequence>
<evidence type="ECO:0000256" key="3">
    <source>
        <dbReference type="ARBA" id="ARBA00022989"/>
    </source>
</evidence>
<evidence type="ECO:0000256" key="4">
    <source>
        <dbReference type="ARBA" id="ARBA00023136"/>
    </source>
</evidence>
<dbReference type="EMBL" id="JAPDMQ010000078">
    <property type="protein sequence ID" value="KAK0536340.1"/>
    <property type="molecule type" value="Genomic_DNA"/>
</dbReference>
<accession>A0AAN6GGI0</accession>
<evidence type="ECO:0000256" key="6">
    <source>
        <dbReference type="SAM" id="Phobius"/>
    </source>
</evidence>
<comment type="caution">
    <text evidence="8">The sequence shown here is derived from an EMBL/GenBank/DDBJ whole genome shotgun (WGS) entry which is preliminary data.</text>
</comment>
<dbReference type="PANTHER" id="PTHR23502:SF134">
    <property type="entry name" value="MAJOR FACILITATOR SUPERFAMILY (MFS) PROFILE DOMAIN-CONTAINING PROTEIN-RELATED"/>
    <property type="match status" value="1"/>
</dbReference>
<feature type="transmembrane region" description="Helical" evidence="6">
    <location>
        <begin position="412"/>
        <end position="438"/>
    </location>
</feature>
<dbReference type="Gene3D" id="1.20.1250.20">
    <property type="entry name" value="MFS general substrate transporter like domains"/>
    <property type="match status" value="1"/>
</dbReference>
<dbReference type="InterPro" id="IPR020846">
    <property type="entry name" value="MFS_dom"/>
</dbReference>
<feature type="compositionally biased region" description="Polar residues" evidence="5">
    <location>
        <begin position="326"/>
        <end position="336"/>
    </location>
</feature>
<evidence type="ECO:0000313" key="9">
    <source>
        <dbReference type="Proteomes" id="UP001176521"/>
    </source>
</evidence>
<feature type="compositionally biased region" description="Low complexity" evidence="5">
    <location>
        <begin position="649"/>
        <end position="664"/>
    </location>
</feature>
<feature type="transmembrane region" description="Helical" evidence="6">
    <location>
        <begin position="214"/>
        <end position="235"/>
    </location>
</feature>
<feature type="transmembrane region" description="Helical" evidence="6">
    <location>
        <begin position="490"/>
        <end position="509"/>
    </location>
</feature>
<keyword evidence="4 6" id="KW-0472">Membrane</keyword>
<dbReference type="InterPro" id="IPR036259">
    <property type="entry name" value="MFS_trans_sf"/>
</dbReference>
<dbReference type="GO" id="GO:0022857">
    <property type="term" value="F:transmembrane transporter activity"/>
    <property type="evidence" value="ECO:0007669"/>
    <property type="project" value="InterPro"/>
</dbReference>
<feature type="transmembrane region" description="Helical" evidence="6">
    <location>
        <begin position="450"/>
        <end position="469"/>
    </location>
</feature>
<keyword evidence="3 6" id="KW-1133">Transmembrane helix</keyword>
<feature type="transmembrane region" description="Helical" evidence="6">
    <location>
        <begin position="116"/>
        <end position="133"/>
    </location>
</feature>
<feature type="compositionally biased region" description="Low complexity" evidence="5">
    <location>
        <begin position="45"/>
        <end position="56"/>
    </location>
</feature>
<feature type="transmembrane region" description="Helical" evidence="6">
    <location>
        <begin position="582"/>
        <end position="603"/>
    </location>
</feature>
<dbReference type="InterPro" id="IPR011701">
    <property type="entry name" value="MFS"/>
</dbReference>
<feature type="transmembrane region" description="Helical" evidence="6">
    <location>
        <begin position="184"/>
        <end position="202"/>
    </location>
</feature>
<dbReference type="PANTHER" id="PTHR23502">
    <property type="entry name" value="MAJOR FACILITATOR SUPERFAMILY"/>
    <property type="match status" value="1"/>
</dbReference>
<evidence type="ECO:0000259" key="7">
    <source>
        <dbReference type="PROSITE" id="PS50850"/>
    </source>
</evidence>
<feature type="region of interest" description="Disordered" evidence="5">
    <location>
        <begin position="622"/>
        <end position="664"/>
    </location>
</feature>
<evidence type="ECO:0000256" key="5">
    <source>
        <dbReference type="SAM" id="MobiDB-lite"/>
    </source>
</evidence>
<dbReference type="AlphaFoldDB" id="A0AAN6GGI0"/>
<gene>
    <name evidence="8" type="ORF">OC842_002015</name>
</gene>